<proteinExistence type="predicted"/>
<evidence type="ECO:0000313" key="1">
    <source>
        <dbReference type="EMBL" id="CAJ0602159.1"/>
    </source>
</evidence>
<reference evidence="1" key="1">
    <citation type="submission" date="2023-07" db="EMBL/GenBank/DDBJ databases">
        <authorList>
            <consortium name="CYATHOMIX"/>
        </authorList>
    </citation>
    <scope>NUCLEOTIDE SEQUENCE</scope>
    <source>
        <strain evidence="1">N/A</strain>
    </source>
</reference>
<dbReference type="Proteomes" id="UP001176961">
    <property type="component" value="Unassembled WGS sequence"/>
</dbReference>
<keyword evidence="2" id="KW-1185">Reference proteome</keyword>
<evidence type="ECO:0000313" key="2">
    <source>
        <dbReference type="Proteomes" id="UP001176961"/>
    </source>
</evidence>
<dbReference type="AlphaFoldDB" id="A0AA36H1U2"/>
<accession>A0AA36H1U2</accession>
<protein>
    <submittedName>
        <fullName evidence="1">Uncharacterized protein</fullName>
    </submittedName>
</protein>
<dbReference type="EMBL" id="CATQJL010000305">
    <property type="protein sequence ID" value="CAJ0602159.1"/>
    <property type="molecule type" value="Genomic_DNA"/>
</dbReference>
<name>A0AA36H1U2_CYLNA</name>
<comment type="caution">
    <text evidence="1">The sequence shown here is derived from an EMBL/GenBank/DDBJ whole genome shotgun (WGS) entry which is preliminary data.</text>
</comment>
<sequence length="61" mass="6957">MDTCLFEGVFTQSQQNSCKMSSFCFIHQTFSPSSSTTFLNLYIYVKYDKLSSRPHISISSS</sequence>
<organism evidence="1 2">
    <name type="scientific">Cylicocyclus nassatus</name>
    <name type="common">Nematode worm</name>
    <dbReference type="NCBI Taxonomy" id="53992"/>
    <lineage>
        <taxon>Eukaryota</taxon>
        <taxon>Metazoa</taxon>
        <taxon>Ecdysozoa</taxon>
        <taxon>Nematoda</taxon>
        <taxon>Chromadorea</taxon>
        <taxon>Rhabditida</taxon>
        <taxon>Rhabditina</taxon>
        <taxon>Rhabditomorpha</taxon>
        <taxon>Strongyloidea</taxon>
        <taxon>Strongylidae</taxon>
        <taxon>Cylicocyclus</taxon>
    </lineage>
</organism>
<gene>
    <name evidence="1" type="ORF">CYNAS_LOCUS14142</name>
</gene>